<protein>
    <submittedName>
        <fullName evidence="1">Uncharacterized protein</fullName>
    </submittedName>
</protein>
<organism evidence="1 2">
    <name type="scientific">Marinifilum flexuosum</name>
    <dbReference type="NCBI Taxonomy" id="1117708"/>
    <lineage>
        <taxon>Bacteria</taxon>
        <taxon>Pseudomonadati</taxon>
        <taxon>Bacteroidota</taxon>
        <taxon>Bacteroidia</taxon>
        <taxon>Marinilabiliales</taxon>
        <taxon>Marinifilaceae</taxon>
    </lineage>
</organism>
<proteinExistence type="predicted"/>
<comment type="caution">
    <text evidence="1">The sequence shown here is derived from an EMBL/GenBank/DDBJ whole genome shotgun (WGS) entry which is preliminary data.</text>
</comment>
<sequence length="47" mass="5832">MYFFSFFFTLTKGLIFKDSFHSYENNYLKTKPKLLKHRELFTNLYVI</sequence>
<dbReference type="EMBL" id="RAPQ01000010">
    <property type="protein sequence ID" value="RKD99985.1"/>
    <property type="molecule type" value="Genomic_DNA"/>
</dbReference>
<name>A0A419WX18_9BACT</name>
<evidence type="ECO:0000313" key="2">
    <source>
        <dbReference type="Proteomes" id="UP000284531"/>
    </source>
</evidence>
<gene>
    <name evidence="1" type="ORF">BXY64_2971</name>
</gene>
<evidence type="ECO:0000313" key="1">
    <source>
        <dbReference type="EMBL" id="RKD99985.1"/>
    </source>
</evidence>
<accession>A0A419WX18</accession>
<dbReference type="Proteomes" id="UP000284531">
    <property type="component" value="Unassembled WGS sequence"/>
</dbReference>
<reference evidence="1 2" key="1">
    <citation type="submission" date="2018-09" db="EMBL/GenBank/DDBJ databases">
        <title>Genomic Encyclopedia of Archaeal and Bacterial Type Strains, Phase II (KMG-II): from individual species to whole genera.</title>
        <authorList>
            <person name="Goeker M."/>
        </authorList>
    </citation>
    <scope>NUCLEOTIDE SEQUENCE [LARGE SCALE GENOMIC DNA]</scope>
    <source>
        <strain evidence="1 2">DSM 21950</strain>
    </source>
</reference>
<keyword evidence="2" id="KW-1185">Reference proteome</keyword>
<dbReference type="AlphaFoldDB" id="A0A419WX18"/>